<organism evidence="1">
    <name type="scientific">Caulobacter sp. 602-2</name>
    <dbReference type="NCBI Taxonomy" id="2710887"/>
    <lineage>
        <taxon>Bacteria</taxon>
        <taxon>Pseudomonadati</taxon>
        <taxon>Pseudomonadota</taxon>
        <taxon>Alphaproteobacteria</taxon>
        <taxon>Caulobacterales</taxon>
        <taxon>Caulobacteraceae</taxon>
        <taxon>Caulobacter</taxon>
    </lineage>
</organism>
<reference evidence="1" key="1">
    <citation type="submission" date="2020-02" db="EMBL/GenBank/DDBJ databases">
        <authorList>
            <person name="Gao J."/>
            <person name="Sun J."/>
        </authorList>
    </citation>
    <scope>NUCLEOTIDE SEQUENCE</scope>
    <source>
        <strain evidence="1">602-2</strain>
    </source>
</reference>
<accession>A0A6G4QUY2</accession>
<comment type="caution">
    <text evidence="1">The sequence shown here is derived from an EMBL/GenBank/DDBJ whole genome shotgun (WGS) entry which is preliminary data.</text>
</comment>
<protein>
    <submittedName>
        <fullName evidence="1">Phage tail assembly chaperone</fullName>
    </submittedName>
</protein>
<dbReference type="AlphaFoldDB" id="A0A6G4QUY2"/>
<gene>
    <name evidence="1" type="ORF">G5B46_07415</name>
</gene>
<name>A0A6G4QUY2_9CAUL</name>
<proteinExistence type="predicted"/>
<evidence type="ECO:0000313" key="1">
    <source>
        <dbReference type="EMBL" id="NGM49430.1"/>
    </source>
</evidence>
<dbReference type="Pfam" id="PF09550">
    <property type="entry name" value="Phage_TAC_6"/>
    <property type="match status" value="1"/>
</dbReference>
<dbReference type="InterPro" id="IPR019056">
    <property type="entry name" value="Phage_TAC_6"/>
</dbReference>
<sequence>MRQAATAFAIPPAAFWRLSLKEWRALAGTPASPVLARPDLAALMARFPDKEDEDG</sequence>
<dbReference type="EMBL" id="JAAKGT010000002">
    <property type="protein sequence ID" value="NGM49430.1"/>
    <property type="molecule type" value="Genomic_DNA"/>
</dbReference>